<dbReference type="RefSeq" id="YP_003969757.1">
    <property type="nucleotide sequence ID" value="NC_014637.1"/>
</dbReference>
<keyword evidence="2" id="KW-1185">Reference proteome</keyword>
<evidence type="ECO:0000313" key="1">
    <source>
        <dbReference type="EMBL" id="ADO67158.1"/>
    </source>
</evidence>
<dbReference type="InterPro" id="IPR051710">
    <property type="entry name" value="Phosphatase_SH3-domain"/>
</dbReference>
<dbReference type="EMBL" id="GU244497">
    <property type="protein sequence ID" value="ADO67158.1"/>
    <property type="molecule type" value="Genomic_DNA"/>
</dbReference>
<dbReference type="GeneID" id="9887527"/>
<accession>E3T4P5</accession>
<name>E3T4P5_CROVB</name>
<organismHost>
    <name type="scientific">Cafeteria roenbergensis</name>
    <name type="common">Marine flagellate</name>
    <dbReference type="NCBI Taxonomy" id="33653"/>
</organismHost>
<dbReference type="SUPFAM" id="SSF53254">
    <property type="entry name" value="Phosphoglycerate mutase-like"/>
    <property type="match status" value="1"/>
</dbReference>
<dbReference type="InterPro" id="IPR029033">
    <property type="entry name" value="His_PPase_superfam"/>
</dbReference>
<dbReference type="PANTHER" id="PTHR16469:SF27">
    <property type="entry name" value="UBIQUITIN-ASSOCIATED AND SH3 DOMAIN-CONTAINING BA-RELATED"/>
    <property type="match status" value="1"/>
</dbReference>
<reference evidence="1 2" key="1">
    <citation type="journal article" date="2010" name="Proc. Natl. Acad. Sci. U.S.A.">
        <title>Giant virus with a remarkable complement of genes infects marine zooplankton.</title>
        <authorList>
            <person name="Fischer M.G."/>
            <person name="Allen M.J."/>
            <person name="Wilson W.H."/>
            <person name="Suttle C.A."/>
        </authorList>
    </citation>
    <scope>NUCLEOTIDE SEQUENCE [LARGE SCALE GENOMIC DNA]</scope>
    <source>
        <strain evidence="1 2">BV-PW1</strain>
    </source>
</reference>
<organism evidence="1 2">
    <name type="scientific">Cafeteria roenbergensis virus (strain BV-PW1)</name>
    <name type="common">CroV</name>
    <dbReference type="NCBI Taxonomy" id="693272"/>
    <lineage>
        <taxon>Viruses</taxon>
        <taxon>Varidnaviria</taxon>
        <taxon>Bamfordvirae</taxon>
        <taxon>Nucleocytoviricota</taxon>
        <taxon>Megaviricetes</taxon>
        <taxon>Imitervirales</taxon>
        <taxon>Mimiviridae</taxon>
        <taxon>Aliimimivirinae</taxon>
        <taxon>Rheavirus</taxon>
        <taxon>Rheavirus sinusmexicani</taxon>
    </lineage>
</organism>
<protein>
    <submittedName>
        <fullName evidence="1">Putative phosphoglycerate mutase</fullName>
    </submittedName>
</protein>
<dbReference type="KEGG" id="vg:9887527"/>
<evidence type="ECO:0000313" key="2">
    <source>
        <dbReference type="Proteomes" id="UP000029781"/>
    </source>
</evidence>
<proteinExistence type="predicted"/>
<dbReference type="PANTHER" id="PTHR16469">
    <property type="entry name" value="UBIQUITIN-ASSOCIATED AND SH3 DOMAIN-CONTAINING BA-RELATED"/>
    <property type="match status" value="1"/>
</dbReference>
<dbReference type="Gene3D" id="3.40.50.1240">
    <property type="entry name" value="Phosphoglycerate mutase-like"/>
    <property type="match status" value="1"/>
</dbReference>
<dbReference type="Pfam" id="PF00300">
    <property type="entry name" value="His_Phos_1"/>
    <property type="match status" value="1"/>
</dbReference>
<dbReference type="CDD" id="cd07040">
    <property type="entry name" value="HP"/>
    <property type="match status" value="1"/>
</dbReference>
<gene>
    <name evidence="1" type="ORF">crov125</name>
</gene>
<dbReference type="InterPro" id="IPR013078">
    <property type="entry name" value="His_Pase_superF_clade-1"/>
</dbReference>
<sequence>MKIYFLRHENRYMITSFFTPLTEKGKQNSVKLINTLKTLDITTIYSSPLLRTLQTIEPFVKNLKKKINLENSIREINNINILTKKESIFDLPKEFFKKFNINSSYKSFLKSEEIIYPEEISNLKRRFNNFLKYLIKKYHKTNENILIVSHAGIIEGFIRKLEKKKEFNLLQKIKPYNYPLGKITQIVNKNKLVFQPINWILKKIDINYN</sequence>
<dbReference type="Proteomes" id="UP000029781">
    <property type="component" value="Segment"/>
</dbReference>